<dbReference type="Proteomes" id="UP000177941">
    <property type="component" value="Unassembled WGS sequence"/>
</dbReference>
<evidence type="ECO:0000313" key="2">
    <source>
        <dbReference type="Proteomes" id="UP000177941"/>
    </source>
</evidence>
<gene>
    <name evidence="1" type="ORF">A3E36_00025</name>
</gene>
<name>A0A1G1X6P3_9BACT</name>
<dbReference type="EMBL" id="MHHS01000047">
    <property type="protein sequence ID" value="OGY35669.1"/>
    <property type="molecule type" value="Genomic_DNA"/>
</dbReference>
<proteinExistence type="predicted"/>
<sequence length="125" mass="14505">MLLQRRLLIQLENYRIKKNKNPTRGELVEMISKGIWPRWNYFSLKNDAFKRKIDIVLGDCIRGTYEFATEDEGGKNLLVTLAGREFIEKSRLFEEILKRHKRTSEFLTGGAVGAVIGWVFSKLGQ</sequence>
<dbReference type="AlphaFoldDB" id="A0A1G1X6P3"/>
<evidence type="ECO:0000313" key="1">
    <source>
        <dbReference type="EMBL" id="OGY35669.1"/>
    </source>
</evidence>
<organism evidence="1 2">
    <name type="scientific">Candidatus Andersenbacteria bacterium RIFCSPHIGHO2_12_FULL_45_11b</name>
    <dbReference type="NCBI Taxonomy" id="1797282"/>
    <lineage>
        <taxon>Bacteria</taxon>
        <taxon>Candidatus Anderseniibacteriota</taxon>
    </lineage>
</organism>
<comment type="caution">
    <text evidence="1">The sequence shown here is derived from an EMBL/GenBank/DDBJ whole genome shotgun (WGS) entry which is preliminary data.</text>
</comment>
<accession>A0A1G1X6P3</accession>
<reference evidence="1 2" key="1">
    <citation type="journal article" date="2016" name="Nat. Commun.">
        <title>Thousands of microbial genomes shed light on interconnected biogeochemical processes in an aquifer system.</title>
        <authorList>
            <person name="Anantharaman K."/>
            <person name="Brown C.T."/>
            <person name="Hug L.A."/>
            <person name="Sharon I."/>
            <person name="Castelle C.J."/>
            <person name="Probst A.J."/>
            <person name="Thomas B.C."/>
            <person name="Singh A."/>
            <person name="Wilkins M.J."/>
            <person name="Karaoz U."/>
            <person name="Brodie E.L."/>
            <person name="Williams K.H."/>
            <person name="Hubbard S.S."/>
            <person name="Banfield J.F."/>
        </authorList>
    </citation>
    <scope>NUCLEOTIDE SEQUENCE [LARGE SCALE GENOMIC DNA]</scope>
</reference>
<protein>
    <submittedName>
        <fullName evidence="1">Uncharacterized protein</fullName>
    </submittedName>
</protein>